<dbReference type="RefSeq" id="WP_125715431.1">
    <property type="nucleotide sequence ID" value="NZ_JBHTOP010000007.1"/>
</dbReference>
<evidence type="ECO:0000256" key="9">
    <source>
        <dbReference type="ARBA" id="ARBA00023065"/>
    </source>
</evidence>
<feature type="transmembrane region" description="Helical" evidence="13">
    <location>
        <begin position="42"/>
        <end position="62"/>
    </location>
</feature>
<dbReference type="PANTHER" id="PTHR31462">
    <property type="entry name" value="ENDOSOMAL/LYSOSOMAL POTASSIUM CHANNEL TMEM175"/>
    <property type="match status" value="1"/>
</dbReference>
<dbReference type="InterPro" id="IPR010617">
    <property type="entry name" value="TMEM175-like"/>
</dbReference>
<dbReference type="PANTHER" id="PTHR31462:SF5">
    <property type="entry name" value="ENDOSOMAL_LYSOSOMAL PROTON CHANNEL TMEM175"/>
    <property type="match status" value="1"/>
</dbReference>
<evidence type="ECO:0000313" key="14">
    <source>
        <dbReference type="EMBL" id="MFD1671375.1"/>
    </source>
</evidence>
<evidence type="ECO:0000256" key="11">
    <source>
        <dbReference type="ARBA" id="ARBA00023303"/>
    </source>
</evidence>
<keyword evidence="4" id="KW-0633">Potassium transport</keyword>
<evidence type="ECO:0000256" key="6">
    <source>
        <dbReference type="ARBA" id="ARBA00022826"/>
    </source>
</evidence>
<keyword evidence="3" id="KW-0813">Transport</keyword>
<keyword evidence="11" id="KW-0407">Ion channel</keyword>
<dbReference type="Pfam" id="PF06736">
    <property type="entry name" value="TMEM175"/>
    <property type="match status" value="1"/>
</dbReference>
<keyword evidence="5 13" id="KW-0812">Transmembrane</keyword>
<keyword evidence="15" id="KW-1185">Reference proteome</keyword>
<comment type="catalytic activity">
    <reaction evidence="12">
        <text>K(+)(in) = K(+)(out)</text>
        <dbReference type="Rhea" id="RHEA:29463"/>
        <dbReference type="ChEBI" id="CHEBI:29103"/>
    </reaction>
</comment>
<evidence type="ECO:0000256" key="1">
    <source>
        <dbReference type="ARBA" id="ARBA00004141"/>
    </source>
</evidence>
<sequence>MFRNSHTRMTALSDGVFAIVLTIMILNITPPKVINWSKIEQLITELSVYFISFGVVAQYWIFHQELLSHLKRPPTKFLILNMYYLCLVCLTPFATTLLSDDLFSRFNTIFFAAIILSVDFVQFILFRLAIGIWQDRGITPNLHDLEEYRSTIVMFILSILYVLTAILFPPALLIIIFAGFFIRSALSRYIRRRAEQKETSSKS</sequence>
<evidence type="ECO:0000256" key="7">
    <source>
        <dbReference type="ARBA" id="ARBA00022958"/>
    </source>
</evidence>
<feature type="transmembrane region" description="Helical" evidence="13">
    <location>
        <begin position="82"/>
        <end position="98"/>
    </location>
</feature>
<feature type="transmembrane region" description="Helical" evidence="13">
    <location>
        <begin position="110"/>
        <end position="132"/>
    </location>
</feature>
<evidence type="ECO:0000256" key="3">
    <source>
        <dbReference type="ARBA" id="ARBA00022448"/>
    </source>
</evidence>
<keyword evidence="7" id="KW-0630">Potassium</keyword>
<keyword evidence="10 13" id="KW-0472">Membrane</keyword>
<keyword evidence="9" id="KW-0406">Ion transport</keyword>
<proteinExistence type="inferred from homology"/>
<organism evidence="14 15">
    <name type="scientific">Agrilactobacillus yilanensis</name>
    <dbReference type="NCBI Taxonomy" id="2485997"/>
    <lineage>
        <taxon>Bacteria</taxon>
        <taxon>Bacillati</taxon>
        <taxon>Bacillota</taxon>
        <taxon>Bacilli</taxon>
        <taxon>Lactobacillales</taxon>
        <taxon>Lactobacillaceae</taxon>
        <taxon>Agrilactobacillus</taxon>
    </lineage>
</organism>
<evidence type="ECO:0000256" key="4">
    <source>
        <dbReference type="ARBA" id="ARBA00022538"/>
    </source>
</evidence>
<dbReference type="Proteomes" id="UP001597267">
    <property type="component" value="Unassembled WGS sequence"/>
</dbReference>
<evidence type="ECO:0000256" key="8">
    <source>
        <dbReference type="ARBA" id="ARBA00022989"/>
    </source>
</evidence>
<feature type="transmembrane region" description="Helical" evidence="13">
    <location>
        <begin position="12"/>
        <end position="30"/>
    </location>
</feature>
<accession>A0ABW4J7F1</accession>
<evidence type="ECO:0000256" key="10">
    <source>
        <dbReference type="ARBA" id="ARBA00023136"/>
    </source>
</evidence>
<evidence type="ECO:0000256" key="2">
    <source>
        <dbReference type="ARBA" id="ARBA00006920"/>
    </source>
</evidence>
<reference evidence="15" key="1">
    <citation type="journal article" date="2019" name="Int. J. Syst. Evol. Microbiol.">
        <title>The Global Catalogue of Microorganisms (GCM) 10K type strain sequencing project: providing services to taxonomists for standard genome sequencing and annotation.</title>
        <authorList>
            <consortium name="The Broad Institute Genomics Platform"/>
            <consortium name="The Broad Institute Genome Sequencing Center for Infectious Disease"/>
            <person name="Wu L."/>
            <person name="Ma J."/>
        </authorList>
    </citation>
    <scope>NUCLEOTIDE SEQUENCE [LARGE SCALE GENOMIC DNA]</scope>
    <source>
        <strain evidence="15">CCM 8896</strain>
    </source>
</reference>
<evidence type="ECO:0000256" key="12">
    <source>
        <dbReference type="ARBA" id="ARBA00034430"/>
    </source>
</evidence>
<keyword evidence="6" id="KW-0631">Potassium channel</keyword>
<feature type="transmembrane region" description="Helical" evidence="13">
    <location>
        <begin position="152"/>
        <end position="182"/>
    </location>
</feature>
<comment type="subcellular location">
    <subcellularLocation>
        <location evidence="1">Membrane</location>
        <topology evidence="1">Multi-pass membrane protein</topology>
    </subcellularLocation>
</comment>
<evidence type="ECO:0000256" key="13">
    <source>
        <dbReference type="SAM" id="Phobius"/>
    </source>
</evidence>
<evidence type="ECO:0000256" key="5">
    <source>
        <dbReference type="ARBA" id="ARBA00022692"/>
    </source>
</evidence>
<comment type="similarity">
    <text evidence="2">Belongs to the TMEM175 family.</text>
</comment>
<keyword evidence="8 13" id="KW-1133">Transmembrane helix</keyword>
<evidence type="ECO:0000313" key="15">
    <source>
        <dbReference type="Proteomes" id="UP001597267"/>
    </source>
</evidence>
<gene>
    <name evidence="14" type="ORF">ACFQ5M_04630</name>
</gene>
<name>A0ABW4J7F1_9LACO</name>
<dbReference type="EMBL" id="JBHTOP010000007">
    <property type="protein sequence ID" value="MFD1671375.1"/>
    <property type="molecule type" value="Genomic_DNA"/>
</dbReference>
<protein>
    <submittedName>
        <fullName evidence="14">TMEM175 family protein</fullName>
    </submittedName>
</protein>
<comment type="caution">
    <text evidence="14">The sequence shown here is derived from an EMBL/GenBank/DDBJ whole genome shotgun (WGS) entry which is preliminary data.</text>
</comment>